<organism evidence="2 3">
    <name type="scientific">Streptomyces pyxinae</name>
    <dbReference type="NCBI Taxonomy" id="2970734"/>
    <lineage>
        <taxon>Bacteria</taxon>
        <taxon>Bacillati</taxon>
        <taxon>Actinomycetota</taxon>
        <taxon>Actinomycetes</taxon>
        <taxon>Kitasatosporales</taxon>
        <taxon>Streptomycetaceae</taxon>
        <taxon>Streptomyces</taxon>
    </lineage>
</organism>
<feature type="chain" id="PRO_5047018596" description="SH3 domain-containing protein" evidence="1">
    <location>
        <begin position="44"/>
        <end position="120"/>
    </location>
</feature>
<dbReference type="Proteomes" id="UP001431313">
    <property type="component" value="Unassembled WGS sequence"/>
</dbReference>
<feature type="signal peptide" evidence="1">
    <location>
        <begin position="1"/>
        <end position="43"/>
    </location>
</feature>
<dbReference type="RefSeq" id="WP_258788590.1">
    <property type="nucleotide sequence ID" value="NZ_JANUGQ010000013.1"/>
</dbReference>
<reference evidence="2" key="1">
    <citation type="submission" date="2022-08" db="EMBL/GenBank/DDBJ databases">
        <authorList>
            <person name="Somphong A."/>
            <person name="Phongsopitanun W."/>
        </authorList>
    </citation>
    <scope>NUCLEOTIDE SEQUENCE</scope>
    <source>
        <strain evidence="2">LP05-1</strain>
    </source>
</reference>
<evidence type="ECO:0000256" key="1">
    <source>
        <dbReference type="SAM" id="SignalP"/>
    </source>
</evidence>
<gene>
    <name evidence="2" type="ORF">NX801_17045</name>
</gene>
<evidence type="ECO:0008006" key="4">
    <source>
        <dbReference type="Google" id="ProtNLM"/>
    </source>
</evidence>
<comment type="caution">
    <text evidence="2">The sequence shown here is derived from an EMBL/GenBank/DDBJ whole genome shotgun (WGS) entry which is preliminary data.</text>
</comment>
<name>A0ABT2CIU9_9ACTN</name>
<evidence type="ECO:0000313" key="3">
    <source>
        <dbReference type="Proteomes" id="UP001431313"/>
    </source>
</evidence>
<accession>A0ABT2CIU9</accession>
<keyword evidence="3" id="KW-1185">Reference proteome</keyword>
<dbReference type="EMBL" id="JANUGQ010000013">
    <property type="protein sequence ID" value="MCS0637340.1"/>
    <property type="molecule type" value="Genomic_DNA"/>
</dbReference>
<keyword evidence="1" id="KW-0732">Signal</keyword>
<evidence type="ECO:0000313" key="2">
    <source>
        <dbReference type="EMBL" id="MCS0637340.1"/>
    </source>
</evidence>
<protein>
    <recommendedName>
        <fullName evidence="4">SH3 domain-containing protein</fullName>
    </recommendedName>
</protein>
<sequence length="120" mass="12835">MATHATQDVIPVRRRFRARPGVLAGLVASVAALLLAPVSPAHAAGPYTYAMAQHIGSRLTICAQDLDVRHSRGGAGFNQLHSGQTFTVEGVDGEFGSEWVYGFAYGNVNARGYVQNGWFC</sequence>
<proteinExistence type="predicted"/>